<feature type="transmembrane region" description="Helical" evidence="9">
    <location>
        <begin position="81"/>
        <end position="100"/>
    </location>
</feature>
<dbReference type="Pfam" id="PF07730">
    <property type="entry name" value="HisKA_3"/>
    <property type="match status" value="1"/>
</dbReference>
<evidence type="ECO:0000313" key="12">
    <source>
        <dbReference type="Proteomes" id="UP000677305"/>
    </source>
</evidence>
<feature type="transmembrane region" description="Helical" evidence="9">
    <location>
        <begin position="58"/>
        <end position="75"/>
    </location>
</feature>
<reference evidence="11 12" key="1">
    <citation type="submission" date="2020-07" db="EMBL/GenBank/DDBJ databases">
        <title>Vallitalea guaymasensis genome.</title>
        <authorList>
            <person name="Postec A."/>
        </authorList>
    </citation>
    <scope>NUCLEOTIDE SEQUENCE [LARGE SCALE GENOMIC DNA]</scope>
    <source>
        <strain evidence="11 12">Ra1766G1</strain>
    </source>
</reference>
<dbReference type="PANTHER" id="PTHR24421">
    <property type="entry name" value="NITRATE/NITRITE SENSOR PROTEIN NARX-RELATED"/>
    <property type="match status" value="1"/>
</dbReference>
<sequence>MIRKIGYYLIDLLAVIIFYFAFIYEGAKDNRYILLLTLFVAYVILSIAKNIFKEHSKIILVILCLKIMLLLFIEINSKFAINYFIHAVYLLIIIESTSLLSFKSSLIINSLAFIVSLYKFLNLISFNNSISNISQMFLFVLINSLVIIILGFAKYHQEEKSKIDNIYKELLNAHYKLKDYAQQIKELTTTQERNRIARDLHDTLGHNMTGLIMQLEMTSSMMDKDMDEAKILMEESKITARESLKKVREIVETFKDESRMYTDIGAIKELIDEFSSKTGVKISFEIKGEKIALSPDVYITLYRVIQESMTNAVRHGKADEIKIVIKYEKDVIRFSIVDNGVGCDDVCEGYGLKGMRERVGLLGGFIEYSNECGFEVMGEINRG</sequence>
<feature type="transmembrane region" description="Helical" evidence="9">
    <location>
        <begin position="133"/>
        <end position="153"/>
    </location>
</feature>
<keyword evidence="6 11" id="KW-0418">Kinase</keyword>
<name>A0A8J8MBS1_9FIRM</name>
<accession>A0A8J8MBS1</accession>
<dbReference type="KEGG" id="vgu:HYG85_13825"/>
<dbReference type="GO" id="GO:0016020">
    <property type="term" value="C:membrane"/>
    <property type="evidence" value="ECO:0007669"/>
    <property type="project" value="InterPro"/>
</dbReference>
<dbReference type="EMBL" id="CP058561">
    <property type="protein sequence ID" value="QUH29929.1"/>
    <property type="molecule type" value="Genomic_DNA"/>
</dbReference>
<dbReference type="AlphaFoldDB" id="A0A8J8MBS1"/>
<keyword evidence="4" id="KW-0808">Transferase</keyword>
<dbReference type="GO" id="GO:0005524">
    <property type="term" value="F:ATP binding"/>
    <property type="evidence" value="ECO:0007669"/>
    <property type="project" value="UniProtKB-KW"/>
</dbReference>
<keyword evidence="9" id="KW-0812">Transmembrane</keyword>
<dbReference type="GO" id="GO:0000155">
    <property type="term" value="F:phosphorelay sensor kinase activity"/>
    <property type="evidence" value="ECO:0007669"/>
    <property type="project" value="InterPro"/>
</dbReference>
<keyword evidence="12" id="KW-1185">Reference proteome</keyword>
<evidence type="ECO:0000256" key="7">
    <source>
        <dbReference type="ARBA" id="ARBA00022840"/>
    </source>
</evidence>
<evidence type="ECO:0000256" key="6">
    <source>
        <dbReference type="ARBA" id="ARBA00022777"/>
    </source>
</evidence>
<dbReference type="PANTHER" id="PTHR24421:SF10">
    <property type="entry name" value="NITRATE_NITRITE SENSOR PROTEIN NARQ"/>
    <property type="match status" value="1"/>
</dbReference>
<keyword evidence="5" id="KW-0547">Nucleotide-binding</keyword>
<dbReference type="CDD" id="cd16917">
    <property type="entry name" value="HATPase_UhpB-NarQ-NarX-like"/>
    <property type="match status" value="1"/>
</dbReference>
<dbReference type="SMART" id="SM00387">
    <property type="entry name" value="HATPase_c"/>
    <property type="match status" value="1"/>
</dbReference>
<dbReference type="RefSeq" id="WP_212690171.1">
    <property type="nucleotide sequence ID" value="NZ_CP058561.1"/>
</dbReference>
<evidence type="ECO:0000313" key="11">
    <source>
        <dbReference type="EMBL" id="QUH29929.1"/>
    </source>
</evidence>
<dbReference type="GO" id="GO:0046983">
    <property type="term" value="F:protein dimerization activity"/>
    <property type="evidence" value="ECO:0007669"/>
    <property type="project" value="InterPro"/>
</dbReference>
<evidence type="ECO:0000259" key="10">
    <source>
        <dbReference type="SMART" id="SM00387"/>
    </source>
</evidence>
<evidence type="ECO:0000256" key="5">
    <source>
        <dbReference type="ARBA" id="ARBA00022741"/>
    </source>
</evidence>
<evidence type="ECO:0000256" key="2">
    <source>
        <dbReference type="ARBA" id="ARBA00012438"/>
    </source>
</evidence>
<dbReference type="SUPFAM" id="SSF55874">
    <property type="entry name" value="ATPase domain of HSP90 chaperone/DNA topoisomerase II/histidine kinase"/>
    <property type="match status" value="1"/>
</dbReference>
<evidence type="ECO:0000256" key="4">
    <source>
        <dbReference type="ARBA" id="ARBA00022679"/>
    </source>
</evidence>
<proteinExistence type="predicted"/>
<evidence type="ECO:0000256" key="1">
    <source>
        <dbReference type="ARBA" id="ARBA00000085"/>
    </source>
</evidence>
<dbReference type="InterPro" id="IPR050482">
    <property type="entry name" value="Sensor_HK_TwoCompSys"/>
</dbReference>
<feature type="domain" description="Histidine kinase/HSP90-like ATPase" evidence="10">
    <location>
        <begin position="296"/>
        <end position="382"/>
    </location>
</feature>
<feature type="transmembrane region" description="Helical" evidence="9">
    <location>
        <begin position="107"/>
        <end position="127"/>
    </location>
</feature>
<organism evidence="11 12">
    <name type="scientific">Vallitalea guaymasensis</name>
    <dbReference type="NCBI Taxonomy" id="1185412"/>
    <lineage>
        <taxon>Bacteria</taxon>
        <taxon>Bacillati</taxon>
        <taxon>Bacillota</taxon>
        <taxon>Clostridia</taxon>
        <taxon>Lachnospirales</taxon>
        <taxon>Vallitaleaceae</taxon>
        <taxon>Vallitalea</taxon>
    </lineage>
</organism>
<dbReference type="InterPro" id="IPR011712">
    <property type="entry name" value="Sig_transdc_His_kin_sub3_dim/P"/>
</dbReference>
<keyword evidence="7" id="KW-0067">ATP-binding</keyword>
<keyword evidence="3" id="KW-0597">Phosphoprotein</keyword>
<evidence type="ECO:0000256" key="8">
    <source>
        <dbReference type="ARBA" id="ARBA00023012"/>
    </source>
</evidence>
<gene>
    <name evidence="11" type="ORF">HYG85_13825</name>
</gene>
<dbReference type="EC" id="2.7.13.3" evidence="2"/>
<protein>
    <recommendedName>
        <fullName evidence="2">histidine kinase</fullName>
        <ecNumber evidence="2">2.7.13.3</ecNumber>
    </recommendedName>
</protein>
<feature type="transmembrane region" description="Helical" evidence="9">
    <location>
        <begin position="7"/>
        <end position="26"/>
    </location>
</feature>
<dbReference type="Gene3D" id="1.20.5.1930">
    <property type="match status" value="1"/>
</dbReference>
<dbReference type="Proteomes" id="UP000677305">
    <property type="component" value="Chromosome"/>
</dbReference>
<evidence type="ECO:0000256" key="9">
    <source>
        <dbReference type="SAM" id="Phobius"/>
    </source>
</evidence>
<evidence type="ECO:0000256" key="3">
    <source>
        <dbReference type="ARBA" id="ARBA00022553"/>
    </source>
</evidence>
<dbReference type="Gene3D" id="3.30.565.10">
    <property type="entry name" value="Histidine kinase-like ATPase, C-terminal domain"/>
    <property type="match status" value="1"/>
</dbReference>
<dbReference type="InterPro" id="IPR003594">
    <property type="entry name" value="HATPase_dom"/>
</dbReference>
<feature type="transmembrane region" description="Helical" evidence="9">
    <location>
        <begin position="32"/>
        <end position="51"/>
    </location>
</feature>
<keyword evidence="8" id="KW-0902">Two-component regulatory system</keyword>
<keyword evidence="9" id="KW-1133">Transmembrane helix</keyword>
<dbReference type="Pfam" id="PF02518">
    <property type="entry name" value="HATPase_c"/>
    <property type="match status" value="1"/>
</dbReference>
<comment type="catalytic activity">
    <reaction evidence="1">
        <text>ATP + protein L-histidine = ADP + protein N-phospho-L-histidine.</text>
        <dbReference type="EC" id="2.7.13.3"/>
    </reaction>
</comment>
<dbReference type="InterPro" id="IPR036890">
    <property type="entry name" value="HATPase_C_sf"/>
</dbReference>
<keyword evidence="9" id="KW-0472">Membrane</keyword>